<dbReference type="Gene3D" id="3.40.50.300">
    <property type="entry name" value="P-loop containing nucleotide triphosphate hydrolases"/>
    <property type="match status" value="1"/>
</dbReference>
<protein>
    <submittedName>
        <fullName evidence="3">AAA ATPase central domain protein</fullName>
    </submittedName>
    <submittedName>
        <fullName evidence="4">MoxR-like ATPase</fullName>
    </submittedName>
</protein>
<reference evidence="3" key="1">
    <citation type="submission" date="2014-05" db="EMBL/GenBank/DDBJ databases">
        <authorList>
            <person name="Horn Fabian"/>
        </authorList>
    </citation>
    <scope>NUCLEOTIDE SEQUENCE</scope>
</reference>
<dbReference type="SMART" id="SM00382">
    <property type="entry name" value="AAA"/>
    <property type="match status" value="1"/>
</dbReference>
<feature type="compositionally biased region" description="Pro residues" evidence="1">
    <location>
        <begin position="50"/>
        <end position="60"/>
    </location>
</feature>
<evidence type="ECO:0000313" key="4">
    <source>
        <dbReference type="EMBL" id="MBP2068298.1"/>
    </source>
</evidence>
<accession>A0A060ZIW4</accession>
<evidence type="ECO:0000313" key="5">
    <source>
        <dbReference type="Proteomes" id="UP000756710"/>
    </source>
</evidence>
<dbReference type="GO" id="GO:0005524">
    <property type="term" value="F:ATP binding"/>
    <property type="evidence" value="ECO:0007669"/>
    <property type="project" value="InterPro"/>
</dbReference>
<dbReference type="InterPro" id="IPR027417">
    <property type="entry name" value="P-loop_NTPase"/>
</dbReference>
<dbReference type="HOGENOM" id="CLU_051820_2_0_11"/>
<dbReference type="AlphaFoldDB" id="A0A060ZIW4"/>
<dbReference type="Pfam" id="PF07728">
    <property type="entry name" value="AAA_5"/>
    <property type="match status" value="1"/>
</dbReference>
<dbReference type="CDD" id="cd00009">
    <property type="entry name" value="AAA"/>
    <property type="match status" value="1"/>
</dbReference>
<gene>
    <name evidence="4" type="ORF">J2Z30_009367</name>
    <name evidence="3" type="ORF">SIRAN2624</name>
</gene>
<feature type="region of interest" description="Disordered" evidence="1">
    <location>
        <begin position="1"/>
        <end position="108"/>
    </location>
</feature>
<name>A0A060ZIW4_9ACTN</name>
<dbReference type="InterPro" id="IPR003593">
    <property type="entry name" value="AAA+_ATPase"/>
</dbReference>
<reference evidence="4 5" key="2">
    <citation type="submission" date="2021-03" db="EMBL/GenBank/DDBJ databases">
        <title>Genomic Encyclopedia of Type Strains, Phase IV (KMG-IV): sequencing the most valuable type-strain genomes for metagenomic binning, comparative biology and taxonomic classification.</title>
        <authorList>
            <person name="Goeker M."/>
        </authorList>
    </citation>
    <scope>NUCLEOTIDE SEQUENCE [LARGE SCALE GENOMIC DNA]</scope>
    <source>
        <strain evidence="4 5">DSM 41954</strain>
    </source>
</reference>
<dbReference type="SUPFAM" id="SSF52540">
    <property type="entry name" value="P-loop containing nucleoside triphosphate hydrolases"/>
    <property type="match status" value="1"/>
</dbReference>
<dbReference type="GO" id="GO:0016887">
    <property type="term" value="F:ATP hydrolysis activity"/>
    <property type="evidence" value="ECO:0007669"/>
    <property type="project" value="InterPro"/>
</dbReference>
<dbReference type="EMBL" id="JAGGLR010000039">
    <property type="protein sequence ID" value="MBP2068298.1"/>
    <property type="molecule type" value="Genomic_DNA"/>
</dbReference>
<sequence length="382" mass="42056">MTARNSGGADDDEELAASLDDLALPPERMAPPEEEFSIEYRRQDARTSPSPSPSPSPVPRPPEERAPAPPTAWRLFRGDGVTRRLPLPSAPPWRRFGTGRAGGRGGHPPYLVSPHHADVVNAALHLRRPLLVTGQPGTGKSSLAQAVAQELDLGEVLRWSVNSRSTVQEALYRYDAVGRLRETTMSRDRGRPEPDIGSFMRLGPLGTALVPGERPRVLLVDELDKGDVDLPNDLLTIFEEGEFEIPELSRLSDEQPEVRVPTLRIDEQAIVVRGRVMCDEFPVVVITSNGERDFPPAFLRRCVRLELPPPDEERLRAIVTAHLGEDALREVDDLLQAFLRRRAPGELATDQLLNAVFLRSGGVDLDADGLLDAVLHRLSGTV</sequence>
<feature type="domain" description="AAA+ ATPase" evidence="2">
    <location>
        <begin position="126"/>
        <end position="313"/>
    </location>
</feature>
<dbReference type="RefSeq" id="WP_245389245.1">
    <property type="nucleotide sequence ID" value="NZ_BAABDR010000043.1"/>
</dbReference>
<evidence type="ECO:0000313" key="3">
    <source>
        <dbReference type="EMBL" id="CDR05684.1"/>
    </source>
</evidence>
<evidence type="ECO:0000256" key="1">
    <source>
        <dbReference type="SAM" id="MobiDB-lite"/>
    </source>
</evidence>
<dbReference type="InterPro" id="IPR011704">
    <property type="entry name" value="ATPase_dyneun-rel_AAA"/>
</dbReference>
<dbReference type="EMBL" id="LK022848">
    <property type="protein sequence ID" value="CDR05684.1"/>
    <property type="molecule type" value="Genomic_DNA"/>
</dbReference>
<organism evidence="3">
    <name type="scientific">Streptomyces iranensis</name>
    <dbReference type="NCBI Taxonomy" id="576784"/>
    <lineage>
        <taxon>Bacteria</taxon>
        <taxon>Bacillati</taxon>
        <taxon>Actinomycetota</taxon>
        <taxon>Actinomycetes</taxon>
        <taxon>Kitasatosporales</taxon>
        <taxon>Streptomycetaceae</taxon>
        <taxon>Streptomyces</taxon>
        <taxon>Streptomyces violaceusniger group</taxon>
    </lineage>
</organism>
<evidence type="ECO:0000259" key="2">
    <source>
        <dbReference type="SMART" id="SM00382"/>
    </source>
</evidence>
<keyword evidence="5" id="KW-1185">Reference proteome</keyword>
<proteinExistence type="predicted"/>
<dbReference type="Proteomes" id="UP000756710">
    <property type="component" value="Unassembled WGS sequence"/>
</dbReference>